<reference evidence="2 3" key="1">
    <citation type="submission" date="2015-06" db="EMBL/GenBank/DDBJ databases">
        <title>Draft genome of the moderately acidophilic sulfate reducer Candidatus Desulfosporosinus acididurans strain M1.</title>
        <authorList>
            <person name="Poehlein A."/>
            <person name="Petzsch P."/>
            <person name="Johnson B.D."/>
            <person name="Schloemann M."/>
            <person name="Daniel R."/>
            <person name="Muehling M."/>
        </authorList>
    </citation>
    <scope>NUCLEOTIDE SEQUENCE [LARGE SCALE GENOMIC DNA]</scope>
    <source>
        <strain evidence="2 3">M1</strain>
    </source>
</reference>
<keyword evidence="3" id="KW-1185">Reference proteome</keyword>
<dbReference type="RefSeq" id="WP_053006347.1">
    <property type="nucleotide sequence ID" value="NZ_LDZY01000005.1"/>
</dbReference>
<evidence type="ECO:0000313" key="2">
    <source>
        <dbReference type="EMBL" id="KLU66404.1"/>
    </source>
</evidence>
<protein>
    <submittedName>
        <fullName evidence="2">Uncharacterized protein</fullName>
    </submittedName>
</protein>
<keyword evidence="1" id="KW-0472">Membrane</keyword>
<feature type="transmembrane region" description="Helical" evidence="1">
    <location>
        <begin position="5"/>
        <end position="23"/>
    </location>
</feature>
<dbReference type="EMBL" id="LDZY01000005">
    <property type="protein sequence ID" value="KLU66404.1"/>
    <property type="molecule type" value="Genomic_DNA"/>
</dbReference>
<accession>A0A0J1FSF1</accession>
<dbReference type="PATRIC" id="fig|476652.3.peg.1864"/>
<gene>
    <name evidence="2" type="ORF">DEAC_c18030</name>
</gene>
<comment type="caution">
    <text evidence="2">The sequence shown here is derived from an EMBL/GenBank/DDBJ whole genome shotgun (WGS) entry which is preliminary data.</text>
</comment>
<evidence type="ECO:0000313" key="3">
    <source>
        <dbReference type="Proteomes" id="UP000036356"/>
    </source>
</evidence>
<organism evidence="2 3">
    <name type="scientific">Desulfosporosinus acididurans</name>
    <dbReference type="NCBI Taxonomy" id="476652"/>
    <lineage>
        <taxon>Bacteria</taxon>
        <taxon>Bacillati</taxon>
        <taxon>Bacillota</taxon>
        <taxon>Clostridia</taxon>
        <taxon>Eubacteriales</taxon>
        <taxon>Desulfitobacteriaceae</taxon>
        <taxon>Desulfosporosinus</taxon>
    </lineage>
</organism>
<sequence>MKKQYSILIGGSMIIALILLLPHKEIQSVIPVSAPGNTQAPKVINKIQVNKSLKINASEVYLNKKLYDYLSKEANRQKVMKRALKLNNGQYRNACVYFVAEALRQNGVKLPDTTCNTRGLINQLELRGWARSSTYKNAAR</sequence>
<proteinExistence type="predicted"/>
<evidence type="ECO:0000256" key="1">
    <source>
        <dbReference type="SAM" id="Phobius"/>
    </source>
</evidence>
<dbReference type="Proteomes" id="UP000036356">
    <property type="component" value="Unassembled WGS sequence"/>
</dbReference>
<name>A0A0J1FSF1_9FIRM</name>
<dbReference type="AlphaFoldDB" id="A0A0J1FSF1"/>
<keyword evidence="1" id="KW-0812">Transmembrane</keyword>
<keyword evidence="1" id="KW-1133">Transmembrane helix</keyword>